<keyword evidence="2" id="KW-0547">Nucleotide-binding</keyword>
<feature type="domain" description="ABC transporter" evidence="4">
    <location>
        <begin position="18"/>
        <end position="255"/>
    </location>
</feature>
<dbReference type="CDD" id="cd03255">
    <property type="entry name" value="ABC_MJ0796_LolCDE_FtsE"/>
    <property type="match status" value="1"/>
</dbReference>
<reference evidence="5 6" key="1">
    <citation type="submission" date="2020-08" db="EMBL/GenBank/DDBJ databases">
        <title>Genomic Encyclopedia of Type Strains, Phase III (KMG-III): the genomes of soil and plant-associated and newly described type strains.</title>
        <authorList>
            <person name="Whitman W."/>
        </authorList>
    </citation>
    <scope>NUCLEOTIDE SEQUENCE [LARGE SCALE GENOMIC DNA]</scope>
    <source>
        <strain evidence="5 6">CECT 8712</strain>
    </source>
</reference>
<dbReference type="InterPro" id="IPR027417">
    <property type="entry name" value="P-loop_NTPase"/>
</dbReference>
<organism evidence="5 6">
    <name type="scientific">Nocardiopsis algeriensis</name>
    <dbReference type="NCBI Taxonomy" id="1478215"/>
    <lineage>
        <taxon>Bacteria</taxon>
        <taxon>Bacillati</taxon>
        <taxon>Actinomycetota</taxon>
        <taxon>Actinomycetes</taxon>
        <taxon>Streptosporangiales</taxon>
        <taxon>Nocardiopsidaceae</taxon>
        <taxon>Nocardiopsis</taxon>
    </lineage>
</organism>
<evidence type="ECO:0000256" key="2">
    <source>
        <dbReference type="ARBA" id="ARBA00022741"/>
    </source>
</evidence>
<evidence type="ECO:0000313" key="5">
    <source>
        <dbReference type="EMBL" id="MBB6119580.1"/>
    </source>
</evidence>
<dbReference type="FunFam" id="3.40.50.300:FF:000032">
    <property type="entry name" value="Export ABC transporter ATP-binding protein"/>
    <property type="match status" value="1"/>
</dbReference>
<evidence type="ECO:0000256" key="1">
    <source>
        <dbReference type="ARBA" id="ARBA00022448"/>
    </source>
</evidence>
<dbReference type="Proteomes" id="UP000536604">
    <property type="component" value="Unassembled WGS sequence"/>
</dbReference>
<proteinExistence type="predicted"/>
<evidence type="ECO:0000259" key="4">
    <source>
        <dbReference type="PROSITE" id="PS50893"/>
    </source>
</evidence>
<dbReference type="PANTHER" id="PTHR24220">
    <property type="entry name" value="IMPORT ATP-BINDING PROTEIN"/>
    <property type="match status" value="1"/>
</dbReference>
<dbReference type="InterPro" id="IPR015854">
    <property type="entry name" value="ABC_transpr_LolD-like"/>
</dbReference>
<keyword evidence="3 5" id="KW-0067">ATP-binding</keyword>
<gene>
    <name evidence="5" type="ORF">FHS13_001529</name>
</gene>
<evidence type="ECO:0000256" key="3">
    <source>
        <dbReference type="ARBA" id="ARBA00022840"/>
    </source>
</evidence>
<dbReference type="PROSITE" id="PS50893">
    <property type="entry name" value="ABC_TRANSPORTER_2"/>
    <property type="match status" value="1"/>
</dbReference>
<dbReference type="InterPro" id="IPR017911">
    <property type="entry name" value="MacB-like_ATP-bd"/>
</dbReference>
<dbReference type="InterPro" id="IPR003439">
    <property type="entry name" value="ABC_transporter-like_ATP-bd"/>
</dbReference>
<name>A0A841IN26_9ACTN</name>
<dbReference type="GO" id="GO:0005524">
    <property type="term" value="F:ATP binding"/>
    <property type="evidence" value="ECO:0007669"/>
    <property type="project" value="UniProtKB-KW"/>
</dbReference>
<sequence length="255" mass="27574">MSVPTADPASPVSPPPVVVARGLTKTYDTGGAQVHALAGVDVEFHRGAFTAIMGPSGSGKSTLMHCLAGLDVPTSGTVHLGRTQITGLRDAELTLLRRDRIGFIFQSFNLLPMLTAEQNILLPSQIARRKVDRDRFDRIVDVVGLRDRLHHLPAKLSGGQQQRVAVARALLNAPEVVYADEPTGNLDSHSGTEVLEFLRSSTKEMQQTVVMVTHDPVAASYADRVVFLRDGRLVDEVADPTAELVSARLLKLEEA</sequence>
<accession>A0A841IN26</accession>
<dbReference type="EMBL" id="JACHJO010000004">
    <property type="protein sequence ID" value="MBB6119580.1"/>
    <property type="molecule type" value="Genomic_DNA"/>
</dbReference>
<protein>
    <submittedName>
        <fullName evidence="5">Putative ABC transport system ATP-binding protein</fullName>
    </submittedName>
</protein>
<dbReference type="InterPro" id="IPR017871">
    <property type="entry name" value="ABC_transporter-like_CS"/>
</dbReference>
<evidence type="ECO:0000313" key="6">
    <source>
        <dbReference type="Proteomes" id="UP000536604"/>
    </source>
</evidence>
<dbReference type="Pfam" id="PF00005">
    <property type="entry name" value="ABC_tran"/>
    <property type="match status" value="1"/>
</dbReference>
<dbReference type="InterPro" id="IPR003593">
    <property type="entry name" value="AAA+_ATPase"/>
</dbReference>
<dbReference type="SMART" id="SM00382">
    <property type="entry name" value="AAA"/>
    <property type="match status" value="1"/>
</dbReference>
<dbReference type="AlphaFoldDB" id="A0A841IN26"/>
<comment type="caution">
    <text evidence="5">The sequence shown here is derived from an EMBL/GenBank/DDBJ whole genome shotgun (WGS) entry which is preliminary data.</text>
</comment>
<dbReference type="GO" id="GO:0098796">
    <property type="term" value="C:membrane protein complex"/>
    <property type="evidence" value="ECO:0007669"/>
    <property type="project" value="UniProtKB-ARBA"/>
</dbReference>
<dbReference type="SUPFAM" id="SSF52540">
    <property type="entry name" value="P-loop containing nucleoside triphosphate hydrolases"/>
    <property type="match status" value="1"/>
</dbReference>
<dbReference type="PROSITE" id="PS00211">
    <property type="entry name" value="ABC_TRANSPORTER_1"/>
    <property type="match status" value="1"/>
</dbReference>
<dbReference type="GO" id="GO:0022857">
    <property type="term" value="F:transmembrane transporter activity"/>
    <property type="evidence" value="ECO:0007669"/>
    <property type="project" value="TreeGrafter"/>
</dbReference>
<dbReference type="Gene3D" id="3.40.50.300">
    <property type="entry name" value="P-loop containing nucleotide triphosphate hydrolases"/>
    <property type="match status" value="1"/>
</dbReference>
<keyword evidence="1" id="KW-0813">Transport</keyword>
<dbReference type="PANTHER" id="PTHR24220:SF685">
    <property type="entry name" value="ABC TRANSPORTER RELATED"/>
    <property type="match status" value="1"/>
</dbReference>
<keyword evidence="6" id="KW-1185">Reference proteome</keyword>
<dbReference type="GO" id="GO:0005886">
    <property type="term" value="C:plasma membrane"/>
    <property type="evidence" value="ECO:0007669"/>
    <property type="project" value="TreeGrafter"/>
</dbReference>
<dbReference type="GO" id="GO:0016887">
    <property type="term" value="F:ATP hydrolysis activity"/>
    <property type="evidence" value="ECO:0007669"/>
    <property type="project" value="InterPro"/>
</dbReference>